<proteinExistence type="inferred from homology"/>
<evidence type="ECO:0000256" key="3">
    <source>
        <dbReference type="ARBA" id="ARBA00022643"/>
    </source>
</evidence>
<evidence type="ECO:0000313" key="6">
    <source>
        <dbReference type="EMBL" id="KAA6312145.1"/>
    </source>
</evidence>
<organism evidence="6">
    <name type="scientific">termite gut metagenome</name>
    <dbReference type="NCBI Taxonomy" id="433724"/>
    <lineage>
        <taxon>unclassified sequences</taxon>
        <taxon>metagenomes</taxon>
        <taxon>organismal metagenomes</taxon>
    </lineage>
</organism>
<protein>
    <submittedName>
        <fullName evidence="6">FMN reductase [NAD(P)H]</fullName>
        <ecNumber evidence="6">1.5.1.39</ecNumber>
    </submittedName>
</protein>
<dbReference type="PANTHER" id="PTHR43425:SF2">
    <property type="entry name" value="OXYGEN-INSENSITIVE NADPH NITROREDUCTASE"/>
    <property type="match status" value="1"/>
</dbReference>
<dbReference type="SUPFAM" id="SSF55469">
    <property type="entry name" value="FMN-dependent nitroreductase-like"/>
    <property type="match status" value="1"/>
</dbReference>
<name>A0A5J4PRK0_9ZZZZ</name>
<comment type="caution">
    <text evidence="6">The sequence shown here is derived from an EMBL/GenBank/DDBJ whole genome shotgun (WGS) entry which is preliminary data.</text>
</comment>
<dbReference type="AlphaFoldDB" id="A0A5J4PRK0"/>
<gene>
    <name evidence="6" type="ORF">EZS27_036870</name>
</gene>
<feature type="non-terminal residue" evidence="6">
    <location>
        <position position="137"/>
    </location>
</feature>
<dbReference type="Gene3D" id="3.40.109.10">
    <property type="entry name" value="NADH Oxidase"/>
    <property type="match status" value="1"/>
</dbReference>
<dbReference type="PANTHER" id="PTHR43425">
    <property type="entry name" value="OXYGEN-INSENSITIVE NADPH NITROREDUCTASE"/>
    <property type="match status" value="1"/>
</dbReference>
<dbReference type="EC" id="1.5.1.39" evidence="6"/>
<dbReference type="InterPro" id="IPR016446">
    <property type="entry name" value="Flavin_OxRdtase_Frp"/>
</dbReference>
<dbReference type="Pfam" id="PF00881">
    <property type="entry name" value="Nitroreductase"/>
    <property type="match status" value="1"/>
</dbReference>
<dbReference type="InterPro" id="IPR000415">
    <property type="entry name" value="Nitroreductase-like"/>
</dbReference>
<dbReference type="InterPro" id="IPR029479">
    <property type="entry name" value="Nitroreductase"/>
</dbReference>
<evidence type="ECO:0000259" key="5">
    <source>
        <dbReference type="Pfam" id="PF00881"/>
    </source>
</evidence>
<accession>A0A5J4PRK0</accession>
<reference evidence="6" key="1">
    <citation type="submission" date="2019-03" db="EMBL/GenBank/DDBJ databases">
        <title>Single cell metagenomics reveals metabolic interactions within the superorganism composed of flagellate Streblomastix strix and complex community of Bacteroidetes bacteria on its surface.</title>
        <authorList>
            <person name="Treitli S.C."/>
            <person name="Kolisko M."/>
            <person name="Husnik F."/>
            <person name="Keeling P."/>
            <person name="Hampl V."/>
        </authorList>
    </citation>
    <scope>NUCLEOTIDE SEQUENCE</scope>
    <source>
        <strain evidence="6">STM</strain>
    </source>
</reference>
<evidence type="ECO:0000256" key="2">
    <source>
        <dbReference type="ARBA" id="ARBA00022630"/>
    </source>
</evidence>
<dbReference type="GO" id="GO:0008752">
    <property type="term" value="F:FMN reductase [NAD(P)H] activity"/>
    <property type="evidence" value="ECO:0007669"/>
    <property type="project" value="UniProtKB-EC"/>
</dbReference>
<comment type="similarity">
    <text evidence="1">Belongs to the flavin oxidoreductase frp family.</text>
</comment>
<evidence type="ECO:0000256" key="1">
    <source>
        <dbReference type="ARBA" id="ARBA00008366"/>
    </source>
</evidence>
<keyword evidence="4 6" id="KW-0560">Oxidoreductase</keyword>
<keyword evidence="3" id="KW-0288">FMN</keyword>
<dbReference type="EMBL" id="SNRY01006638">
    <property type="protein sequence ID" value="KAA6312145.1"/>
    <property type="molecule type" value="Genomic_DNA"/>
</dbReference>
<evidence type="ECO:0000256" key="4">
    <source>
        <dbReference type="ARBA" id="ARBA00023002"/>
    </source>
</evidence>
<feature type="domain" description="Nitroreductase" evidence="5">
    <location>
        <begin position="4"/>
        <end position="133"/>
    </location>
</feature>
<sequence length="137" mass="15434">MDSVRKRTTIRKYQPKDVPSDLLANLLDASFRASNTGNMQAYSVIVTKDADMKARLAPAHFNQPMVKNAPVLLTFCADFRRFSKWCEERNACPGYNNFQSFMNATMDTLLVAQTFCTLAEEQGLGICYLGTTTYNPQ</sequence>
<keyword evidence="2" id="KW-0285">Flavoprotein</keyword>